<dbReference type="Proteomes" id="UP000075515">
    <property type="component" value="Unassembled WGS sequence"/>
</dbReference>
<feature type="region of interest" description="Disordered" evidence="1">
    <location>
        <begin position="163"/>
        <end position="183"/>
    </location>
</feature>
<sequence length="228" mass="24534">MGCKSPSEAPVVGSDPVPSHVLWARDLVDNIEPERNEYGSNPSYVRWAGVDGADEYRNRSVCGTFVTHTLRRAHGFSTSDIDAWFGSTSPNAARYHDTIAAEIGFRAIRDVRRIAAGDILAMKYPDESAPSGHVGILAGPAEERAPTAPLVPGTAQYAIEILDSSSSGHGETDTRRNPDGSWHDGAGAGVMRLYADEDGQIAGYTWSEDPSSVYHPTSDHALIVGRLR</sequence>
<evidence type="ECO:0000313" key="2">
    <source>
        <dbReference type="EMBL" id="KYF84695.1"/>
    </source>
</evidence>
<comment type="caution">
    <text evidence="2">The sequence shown here is derived from an EMBL/GenBank/DDBJ whole genome shotgun (WGS) entry which is preliminary data.</text>
</comment>
<evidence type="ECO:0000256" key="1">
    <source>
        <dbReference type="SAM" id="MobiDB-lite"/>
    </source>
</evidence>
<reference evidence="2 3" key="1">
    <citation type="submission" date="2014-02" db="EMBL/GenBank/DDBJ databases">
        <title>The small core and large imbalanced accessory genome model reveals a collaborative survival strategy of Sorangium cellulosum strains in nature.</title>
        <authorList>
            <person name="Han K."/>
            <person name="Peng R."/>
            <person name="Blom J."/>
            <person name="Li Y.-Z."/>
        </authorList>
    </citation>
    <scope>NUCLEOTIDE SEQUENCE [LARGE SCALE GENOMIC DNA]</scope>
    <source>
        <strain evidence="2 3">So0149</strain>
    </source>
</reference>
<organism evidence="2 3">
    <name type="scientific">Sorangium cellulosum</name>
    <name type="common">Polyangium cellulosum</name>
    <dbReference type="NCBI Taxonomy" id="56"/>
    <lineage>
        <taxon>Bacteria</taxon>
        <taxon>Pseudomonadati</taxon>
        <taxon>Myxococcota</taxon>
        <taxon>Polyangia</taxon>
        <taxon>Polyangiales</taxon>
        <taxon>Polyangiaceae</taxon>
        <taxon>Sorangium</taxon>
    </lineage>
</organism>
<protein>
    <submittedName>
        <fullName evidence="2">Uncharacterized protein</fullName>
    </submittedName>
</protein>
<gene>
    <name evidence="2" type="ORF">BE18_09180</name>
</gene>
<dbReference type="EMBL" id="JEMC01002887">
    <property type="protein sequence ID" value="KYF84695.1"/>
    <property type="molecule type" value="Genomic_DNA"/>
</dbReference>
<accession>A0A150SD64</accession>
<evidence type="ECO:0000313" key="3">
    <source>
        <dbReference type="Proteomes" id="UP000075515"/>
    </source>
</evidence>
<feature type="compositionally biased region" description="Basic and acidic residues" evidence="1">
    <location>
        <begin position="170"/>
        <end position="182"/>
    </location>
</feature>
<proteinExistence type="predicted"/>
<dbReference type="AlphaFoldDB" id="A0A150SD64"/>
<name>A0A150SD64_SORCE</name>